<reference evidence="2" key="1">
    <citation type="submission" date="2023-04" db="EMBL/GenBank/DDBJ databases">
        <title>Phytophthora lilii NBRC 32176.</title>
        <authorList>
            <person name="Ichikawa N."/>
            <person name="Sato H."/>
            <person name="Tonouchi N."/>
        </authorList>
    </citation>
    <scope>NUCLEOTIDE SEQUENCE</scope>
    <source>
        <strain evidence="2">NBRC 32176</strain>
    </source>
</reference>
<comment type="caution">
    <text evidence="2">The sequence shown here is derived from an EMBL/GenBank/DDBJ whole genome shotgun (WGS) entry which is preliminary data.</text>
</comment>
<dbReference type="Proteomes" id="UP001165083">
    <property type="component" value="Unassembled WGS sequence"/>
</dbReference>
<dbReference type="SUPFAM" id="SSF52058">
    <property type="entry name" value="L domain-like"/>
    <property type="match status" value="1"/>
</dbReference>
<evidence type="ECO:0000259" key="1">
    <source>
        <dbReference type="Pfam" id="PF26605"/>
    </source>
</evidence>
<dbReference type="OrthoDB" id="120183at2759"/>
<proteinExistence type="predicted"/>
<sequence>MIPISHLEGKQGSKNIELLPEDLFRNMPWLFTVHIGVHWHLVNFPKLSGVSNLQSLTLAWLLSLRELPPFDDVPRLHRLILTLMPHFNRVPDMAALQALSEFRILRPVQLWSNGFLGMCDRSDSYCKENPASAIPAAKCLNEEPFLGKVGTRDIFHRFSPTICHKLPSDLLVDPGIPSKQTIAICNNKPFGQCHLSSGQEGICYNTRMQVLSCYGGENYINFGNIRYRKALGKCAIRLLRNG</sequence>
<dbReference type="AlphaFoldDB" id="A0A9W6TFQ2"/>
<dbReference type="InterPro" id="IPR058256">
    <property type="entry name" value="WLGC"/>
</dbReference>
<gene>
    <name evidence="2" type="ORF">Plil01_000292900</name>
</gene>
<organism evidence="2 3">
    <name type="scientific">Phytophthora lilii</name>
    <dbReference type="NCBI Taxonomy" id="2077276"/>
    <lineage>
        <taxon>Eukaryota</taxon>
        <taxon>Sar</taxon>
        <taxon>Stramenopiles</taxon>
        <taxon>Oomycota</taxon>
        <taxon>Peronosporomycetes</taxon>
        <taxon>Peronosporales</taxon>
        <taxon>Peronosporaceae</taxon>
        <taxon>Phytophthora</taxon>
    </lineage>
</organism>
<protein>
    <submittedName>
        <fullName evidence="2">Unnamed protein product</fullName>
    </submittedName>
</protein>
<evidence type="ECO:0000313" key="3">
    <source>
        <dbReference type="Proteomes" id="UP001165083"/>
    </source>
</evidence>
<evidence type="ECO:0000313" key="2">
    <source>
        <dbReference type="EMBL" id="GMF12301.1"/>
    </source>
</evidence>
<accession>A0A9W6TFQ2</accession>
<dbReference type="Pfam" id="PF26605">
    <property type="entry name" value="WLGC"/>
    <property type="match status" value="1"/>
</dbReference>
<feature type="domain" description="WLGC" evidence="1">
    <location>
        <begin position="181"/>
        <end position="231"/>
    </location>
</feature>
<keyword evidence="3" id="KW-1185">Reference proteome</keyword>
<dbReference type="EMBL" id="BSXW01000112">
    <property type="protein sequence ID" value="GMF12301.1"/>
    <property type="molecule type" value="Genomic_DNA"/>
</dbReference>
<name>A0A9W6TFQ2_9STRA</name>